<reference evidence="5 6" key="1">
    <citation type="submission" date="2024-06" db="EMBL/GenBank/DDBJ databases">
        <title>A chromosome level genome sequence of Diviner's sage (Salvia divinorum).</title>
        <authorList>
            <person name="Ford S.A."/>
            <person name="Ro D.-K."/>
            <person name="Ness R.W."/>
            <person name="Phillips M.A."/>
        </authorList>
    </citation>
    <scope>NUCLEOTIDE SEQUENCE [LARGE SCALE GENOMIC DNA]</scope>
    <source>
        <strain evidence="5">SAF-2024a</strain>
        <tissue evidence="5">Leaf</tissue>
    </source>
</reference>
<organism evidence="5 6">
    <name type="scientific">Salvia divinorum</name>
    <name type="common">Maria pastora</name>
    <name type="synonym">Diviner's sage</name>
    <dbReference type="NCBI Taxonomy" id="28513"/>
    <lineage>
        <taxon>Eukaryota</taxon>
        <taxon>Viridiplantae</taxon>
        <taxon>Streptophyta</taxon>
        <taxon>Embryophyta</taxon>
        <taxon>Tracheophyta</taxon>
        <taxon>Spermatophyta</taxon>
        <taxon>Magnoliopsida</taxon>
        <taxon>eudicotyledons</taxon>
        <taxon>Gunneridae</taxon>
        <taxon>Pentapetalae</taxon>
        <taxon>asterids</taxon>
        <taxon>lamiids</taxon>
        <taxon>Lamiales</taxon>
        <taxon>Lamiaceae</taxon>
        <taxon>Nepetoideae</taxon>
        <taxon>Mentheae</taxon>
        <taxon>Salviinae</taxon>
        <taxon>Salvia</taxon>
        <taxon>Salvia subgen. Calosphace</taxon>
    </lineage>
</organism>
<keyword evidence="4" id="KW-1133">Transmembrane helix</keyword>
<dbReference type="InterPro" id="IPR040265">
    <property type="entry name" value="CHUP1/IPGA1-like"/>
</dbReference>
<comment type="caution">
    <text evidence="5">The sequence shown here is derived from an EMBL/GenBank/DDBJ whole genome shotgun (WGS) entry which is preliminary data.</text>
</comment>
<name>A0ABD1FQW4_SALDI</name>
<feature type="coiled-coil region" evidence="2">
    <location>
        <begin position="110"/>
        <end position="161"/>
    </location>
</feature>
<dbReference type="Proteomes" id="UP001567538">
    <property type="component" value="Unassembled WGS sequence"/>
</dbReference>
<keyword evidence="1 2" id="KW-0175">Coiled coil</keyword>
<evidence type="ECO:0000313" key="6">
    <source>
        <dbReference type="Proteomes" id="UP001567538"/>
    </source>
</evidence>
<evidence type="ECO:0000256" key="1">
    <source>
        <dbReference type="ARBA" id="ARBA00023054"/>
    </source>
</evidence>
<evidence type="ECO:0000256" key="3">
    <source>
        <dbReference type="SAM" id="MobiDB-lite"/>
    </source>
</evidence>
<accession>A0ABD1FQW4</accession>
<feature type="region of interest" description="Disordered" evidence="3">
    <location>
        <begin position="42"/>
        <end position="65"/>
    </location>
</feature>
<feature type="coiled-coil region" evidence="2">
    <location>
        <begin position="206"/>
        <end position="243"/>
    </location>
</feature>
<dbReference type="AlphaFoldDB" id="A0ABD1FQW4"/>
<protein>
    <submittedName>
        <fullName evidence="5">Protein CHUP1, chloroplastic-like</fullName>
    </submittedName>
</protein>
<evidence type="ECO:0000256" key="4">
    <source>
        <dbReference type="SAM" id="Phobius"/>
    </source>
</evidence>
<proteinExistence type="predicted"/>
<evidence type="ECO:0000256" key="2">
    <source>
        <dbReference type="SAM" id="Coils"/>
    </source>
</evidence>
<sequence length="434" mass="49298">MKIKGSKEVATNLNFGLTVALSLGGALFTYLKIKNIKLPPGHGRNVDENGEIKNDDPQSDIPSSSVEISNRVKMLEEKERNLELRLFEYYGIKEQETAVIVLQNRLRLNTMEAKLKIESLMLDNRRLEAQSADHANAAAELQAANAKIKMLRKKLKSEGQKNMEMKLQFAEACELKLELEEMKKCNDVFKMENIDLSQKLEYVQMLAVDNEEMAELKEENRCLKQENKELKEKIQRLNATDLEELVFLRWINTCLRKNYEPVAGKNLSPESEKKVKKLLLEYANKQGKSIDSNYLETDQWSSSQSQNSCMTEEREDLHLDLPPSACKPKLFGKLRRLLLGKSSRQQTPTQSGESLPGRLSCEYPAGSPRVVDAEGNDINKILSRSGSRRSFDIPRSYSRGAAAATAATPKHELVQAFKDSRSKYSFRSLYESIP</sequence>
<evidence type="ECO:0000313" key="5">
    <source>
        <dbReference type="EMBL" id="KAL1533438.1"/>
    </source>
</evidence>
<feature type="compositionally biased region" description="Basic and acidic residues" evidence="3">
    <location>
        <begin position="44"/>
        <end position="56"/>
    </location>
</feature>
<feature type="transmembrane region" description="Helical" evidence="4">
    <location>
        <begin position="12"/>
        <end position="31"/>
    </location>
</feature>
<dbReference type="EMBL" id="JBEAFC010000014">
    <property type="protein sequence ID" value="KAL1533438.1"/>
    <property type="molecule type" value="Genomic_DNA"/>
</dbReference>
<dbReference type="PANTHER" id="PTHR31342:SF4">
    <property type="entry name" value="ACTIN BINDING PROTEIN FAMILY"/>
    <property type="match status" value="1"/>
</dbReference>
<dbReference type="PANTHER" id="PTHR31342">
    <property type="entry name" value="PROTEIN CHUP1, CHLOROPLASTIC"/>
    <property type="match status" value="1"/>
</dbReference>
<keyword evidence="4" id="KW-0812">Transmembrane</keyword>
<keyword evidence="6" id="KW-1185">Reference proteome</keyword>
<gene>
    <name evidence="5" type="ORF">AAHA92_33321</name>
</gene>
<keyword evidence="4" id="KW-0472">Membrane</keyword>